<evidence type="ECO:0000313" key="13">
    <source>
        <dbReference type="Proteomes" id="UP000198706"/>
    </source>
</evidence>
<proteinExistence type="inferred from homology"/>
<evidence type="ECO:0000256" key="3">
    <source>
        <dbReference type="ARBA" id="ARBA00022801"/>
    </source>
</evidence>
<dbReference type="Pfam" id="PF00768">
    <property type="entry name" value="Peptidase_S11"/>
    <property type="match status" value="1"/>
</dbReference>
<dbReference type="EMBL" id="FNFD01000006">
    <property type="protein sequence ID" value="SDK36940.1"/>
    <property type="molecule type" value="Genomic_DNA"/>
</dbReference>
<evidence type="ECO:0000313" key="12">
    <source>
        <dbReference type="EMBL" id="SDK36940.1"/>
    </source>
</evidence>
<keyword evidence="13" id="KW-1185">Reference proteome</keyword>
<reference evidence="12 13" key="1">
    <citation type="submission" date="2016-10" db="EMBL/GenBank/DDBJ databases">
        <authorList>
            <person name="de Groot N.N."/>
        </authorList>
    </citation>
    <scope>NUCLEOTIDE SEQUENCE [LARGE SCALE GENOMIC DNA]</scope>
    <source>
        <strain evidence="12 13">JCM 21544</strain>
    </source>
</reference>
<dbReference type="InterPro" id="IPR018044">
    <property type="entry name" value="Peptidase_S11"/>
</dbReference>
<evidence type="ECO:0000256" key="1">
    <source>
        <dbReference type="ARBA" id="ARBA00007164"/>
    </source>
</evidence>
<evidence type="ECO:0000256" key="4">
    <source>
        <dbReference type="ARBA" id="ARBA00022960"/>
    </source>
</evidence>
<dbReference type="GO" id="GO:0009002">
    <property type="term" value="F:serine-type D-Ala-D-Ala carboxypeptidase activity"/>
    <property type="evidence" value="ECO:0007669"/>
    <property type="project" value="InterPro"/>
</dbReference>
<keyword evidence="6" id="KW-0961">Cell wall biogenesis/degradation</keyword>
<evidence type="ECO:0000256" key="10">
    <source>
        <dbReference type="SAM" id="SignalP"/>
    </source>
</evidence>
<dbReference type="PANTHER" id="PTHR21581">
    <property type="entry name" value="D-ALANYL-D-ALANINE CARBOXYPEPTIDASE"/>
    <property type="match status" value="1"/>
</dbReference>
<evidence type="ECO:0000256" key="6">
    <source>
        <dbReference type="ARBA" id="ARBA00023316"/>
    </source>
</evidence>
<name>A0A1G9BCW3_9PSED</name>
<evidence type="ECO:0000256" key="5">
    <source>
        <dbReference type="ARBA" id="ARBA00022984"/>
    </source>
</evidence>
<keyword evidence="4" id="KW-0133">Cell shape</keyword>
<keyword evidence="2 10" id="KW-0732">Signal</keyword>
<dbReference type="Proteomes" id="UP000198706">
    <property type="component" value="Unassembled WGS sequence"/>
</dbReference>
<dbReference type="PRINTS" id="PR00725">
    <property type="entry name" value="DADACBPTASE1"/>
</dbReference>
<dbReference type="GO" id="GO:0008360">
    <property type="term" value="P:regulation of cell shape"/>
    <property type="evidence" value="ECO:0007669"/>
    <property type="project" value="UniProtKB-KW"/>
</dbReference>
<dbReference type="RefSeq" id="WP_084335519.1">
    <property type="nucleotide sequence ID" value="NZ_FNFD01000006.1"/>
</dbReference>
<keyword evidence="5" id="KW-0573">Peptidoglycan synthesis</keyword>
<feature type="active site" description="Acyl-ester intermediate" evidence="7">
    <location>
        <position position="66"/>
    </location>
</feature>
<gene>
    <name evidence="12" type="ORF">SAMN05216186_106206</name>
</gene>
<dbReference type="AlphaFoldDB" id="A0A1G9BCW3"/>
<feature type="signal peptide" evidence="10">
    <location>
        <begin position="1"/>
        <end position="25"/>
    </location>
</feature>
<evidence type="ECO:0000259" key="11">
    <source>
        <dbReference type="Pfam" id="PF00768"/>
    </source>
</evidence>
<dbReference type="Gene3D" id="3.40.710.10">
    <property type="entry name" value="DD-peptidase/beta-lactamase superfamily"/>
    <property type="match status" value="1"/>
</dbReference>
<dbReference type="STRING" id="137658.SAMN05216186_106206"/>
<feature type="active site" evidence="7">
    <location>
        <position position="123"/>
    </location>
</feature>
<feature type="binding site" evidence="8">
    <location>
        <position position="230"/>
    </location>
    <ligand>
        <name>substrate</name>
    </ligand>
</feature>
<feature type="active site" description="Proton acceptor" evidence="7">
    <location>
        <position position="69"/>
    </location>
</feature>
<evidence type="ECO:0000256" key="8">
    <source>
        <dbReference type="PIRSR" id="PIRSR618044-2"/>
    </source>
</evidence>
<evidence type="ECO:0000256" key="7">
    <source>
        <dbReference type="PIRSR" id="PIRSR618044-1"/>
    </source>
</evidence>
<dbReference type="GO" id="GO:0009252">
    <property type="term" value="P:peptidoglycan biosynthetic process"/>
    <property type="evidence" value="ECO:0007669"/>
    <property type="project" value="UniProtKB-KW"/>
</dbReference>
<accession>A0A1G9BCW3</accession>
<dbReference type="InterPro" id="IPR012338">
    <property type="entry name" value="Beta-lactam/transpept-like"/>
</dbReference>
<organism evidence="12 13">
    <name type="scientific">Pseudomonas indica</name>
    <dbReference type="NCBI Taxonomy" id="137658"/>
    <lineage>
        <taxon>Bacteria</taxon>
        <taxon>Pseudomonadati</taxon>
        <taxon>Pseudomonadota</taxon>
        <taxon>Gammaproteobacteria</taxon>
        <taxon>Pseudomonadales</taxon>
        <taxon>Pseudomonadaceae</taxon>
        <taxon>Pseudomonas</taxon>
    </lineage>
</organism>
<dbReference type="InterPro" id="IPR001967">
    <property type="entry name" value="Peptidase_S11_N"/>
</dbReference>
<dbReference type="NCBIfam" id="NF008668">
    <property type="entry name" value="PRK11669.1"/>
    <property type="match status" value="1"/>
</dbReference>
<dbReference type="GO" id="GO:0006508">
    <property type="term" value="P:proteolysis"/>
    <property type="evidence" value="ECO:0007669"/>
    <property type="project" value="InterPro"/>
</dbReference>
<sequence length="308" mass="33597">MKNFRSASRLLALCAGLALSLHAQAADPVKKPKALELASGSALVVDLQSNEIRFAQNPDLVMPIASITKLMTAVVTLDGKQPLDEQLSVSNHEAAALRSVFSRVRVNSQLSRRELLQLTLMASENRAAATLAHHYPGGTAAFVTAMNAKAKALGMASSHFVEPSGLDSGNVSTARDLLLLLKAARQYPLILQMSTTRQQQVTFSHPRYSLGFSNTNPLVRNGTWDVQLSKTGFHNEAGRCLVMITTMANRQVAMVLLDAFGKYTHVADANRLRRWLETGVSTPVPAAARNYRQQRDLLIRQQTAQAPE</sequence>
<dbReference type="PANTHER" id="PTHR21581:SF26">
    <property type="entry name" value="D-ALANYL-D-ALANINE ENDOPEPTIDASE"/>
    <property type="match status" value="1"/>
</dbReference>
<keyword evidence="3" id="KW-0378">Hydrolase</keyword>
<feature type="domain" description="Peptidase S11 D-alanyl-D-alanine carboxypeptidase A N-terminal" evidence="11">
    <location>
        <begin position="31"/>
        <end position="260"/>
    </location>
</feature>
<evidence type="ECO:0000256" key="9">
    <source>
        <dbReference type="RuleBase" id="RU004016"/>
    </source>
</evidence>
<comment type="similarity">
    <text evidence="1 9">Belongs to the peptidase S11 family.</text>
</comment>
<dbReference type="GO" id="GO:0071555">
    <property type="term" value="P:cell wall organization"/>
    <property type="evidence" value="ECO:0007669"/>
    <property type="project" value="UniProtKB-KW"/>
</dbReference>
<protein>
    <submittedName>
        <fullName evidence="12">D-alanyl-D-alanine endopeptidase (Penicillin-binding protein 7)</fullName>
    </submittedName>
</protein>
<feature type="chain" id="PRO_5011557862" evidence="10">
    <location>
        <begin position="26"/>
        <end position="308"/>
    </location>
</feature>
<evidence type="ECO:0000256" key="2">
    <source>
        <dbReference type="ARBA" id="ARBA00022729"/>
    </source>
</evidence>
<dbReference type="SUPFAM" id="SSF56601">
    <property type="entry name" value="beta-lactamase/transpeptidase-like"/>
    <property type="match status" value="1"/>
</dbReference>